<organism evidence="1 2">
    <name type="scientific">Legionella antarctica</name>
    <dbReference type="NCBI Taxonomy" id="2708020"/>
    <lineage>
        <taxon>Bacteria</taxon>
        <taxon>Pseudomonadati</taxon>
        <taxon>Pseudomonadota</taxon>
        <taxon>Gammaproteobacteria</taxon>
        <taxon>Legionellales</taxon>
        <taxon>Legionellaceae</taxon>
        <taxon>Legionella</taxon>
    </lineage>
</organism>
<protein>
    <submittedName>
        <fullName evidence="1">Uncharacterized protein</fullName>
    </submittedName>
</protein>
<dbReference type="AlphaFoldDB" id="A0A6F8T9Z8"/>
<reference evidence="1" key="1">
    <citation type="journal article" date="2020" name="Microbiol. Resour. Announc.">
        <title>Complete Genome Sequence of Novel Psychrotolerant Legionella Strain TUM19329, Isolated from Antarctic Lake Sediment.</title>
        <authorList>
            <person name="Shimada S."/>
            <person name="Nakai R."/>
            <person name="Aoki K."/>
            <person name="Shimoeda N."/>
            <person name="Ohno G."/>
            <person name="Miyazaki Y."/>
            <person name="Kudoh S."/>
            <person name="Imura S."/>
            <person name="Watanabe K."/>
            <person name="Ishii Y."/>
            <person name="Tateda K."/>
        </authorList>
    </citation>
    <scope>NUCLEOTIDE SEQUENCE [LARGE SCALE GENOMIC DNA]</scope>
    <source>
        <strain evidence="1">TUM19329</strain>
    </source>
</reference>
<sequence>MNKSMFKEIEINKIPIHENNEPLIDLKDQQHLLYGSSPDTPLTYNDYTKMRKSVYEKLLTAQYTRKL</sequence>
<evidence type="ECO:0000313" key="1">
    <source>
        <dbReference type="EMBL" id="BCA96947.1"/>
    </source>
</evidence>
<accession>A0A6F8T9Z8</accession>
<keyword evidence="2" id="KW-1185">Reference proteome</keyword>
<dbReference type="Proteomes" id="UP000502894">
    <property type="component" value="Chromosome"/>
</dbReference>
<proteinExistence type="predicted"/>
<dbReference type="EMBL" id="AP022839">
    <property type="protein sequence ID" value="BCA96947.1"/>
    <property type="molecule type" value="Genomic_DNA"/>
</dbReference>
<evidence type="ECO:0000313" key="2">
    <source>
        <dbReference type="Proteomes" id="UP000502894"/>
    </source>
</evidence>
<name>A0A6F8T9Z8_9GAMM</name>
<gene>
    <name evidence="1" type="ORF">TUM19329_33080</name>
</gene>
<dbReference type="KEGG" id="lant:TUM19329_33080"/>